<evidence type="ECO:0000313" key="2">
    <source>
        <dbReference type="EMBL" id="CAG6758725.1"/>
    </source>
</evidence>
<feature type="region of interest" description="Disordered" evidence="1">
    <location>
        <begin position="1"/>
        <end position="24"/>
    </location>
</feature>
<dbReference type="EMBL" id="HBUF01550322">
    <property type="protein sequence ID" value="CAG6758725.1"/>
    <property type="molecule type" value="Transcribed_RNA"/>
</dbReference>
<sequence>MFASSMPPTTRQRQHANPASITLPEEIEEQRKSSIVEDSESHLAAWAEMLVSILDVISRLDNAQWKLFLPVVFTGVKKLTASATHASLKQCLADFFQRIAEMYGFSP</sequence>
<accession>A0A8D9A4N3</accession>
<reference evidence="2" key="1">
    <citation type="submission" date="2021-05" db="EMBL/GenBank/DDBJ databases">
        <authorList>
            <person name="Alioto T."/>
            <person name="Alioto T."/>
            <person name="Gomez Garrido J."/>
        </authorList>
    </citation>
    <scope>NUCLEOTIDE SEQUENCE</scope>
</reference>
<feature type="compositionally biased region" description="Polar residues" evidence="1">
    <location>
        <begin position="1"/>
        <end position="20"/>
    </location>
</feature>
<name>A0A8D9A4N3_9HEMI</name>
<protein>
    <submittedName>
        <fullName evidence="2">Uncharacterized protein</fullName>
    </submittedName>
</protein>
<evidence type="ECO:0000256" key="1">
    <source>
        <dbReference type="SAM" id="MobiDB-lite"/>
    </source>
</evidence>
<proteinExistence type="predicted"/>
<organism evidence="2">
    <name type="scientific">Cacopsylla melanoneura</name>
    <dbReference type="NCBI Taxonomy" id="428564"/>
    <lineage>
        <taxon>Eukaryota</taxon>
        <taxon>Metazoa</taxon>
        <taxon>Ecdysozoa</taxon>
        <taxon>Arthropoda</taxon>
        <taxon>Hexapoda</taxon>
        <taxon>Insecta</taxon>
        <taxon>Pterygota</taxon>
        <taxon>Neoptera</taxon>
        <taxon>Paraneoptera</taxon>
        <taxon>Hemiptera</taxon>
        <taxon>Sternorrhyncha</taxon>
        <taxon>Psylloidea</taxon>
        <taxon>Psyllidae</taxon>
        <taxon>Psyllinae</taxon>
        <taxon>Cacopsylla</taxon>
    </lineage>
</organism>
<dbReference type="AlphaFoldDB" id="A0A8D9A4N3"/>